<evidence type="ECO:0008006" key="3">
    <source>
        <dbReference type="Google" id="ProtNLM"/>
    </source>
</evidence>
<dbReference type="InterPro" id="IPR043519">
    <property type="entry name" value="NT_sf"/>
</dbReference>
<dbReference type="AlphaFoldDB" id="A0A401QQR7"/>
<dbReference type="EMBL" id="BHXC01000002">
    <property type="protein sequence ID" value="GCB87769.1"/>
    <property type="molecule type" value="Genomic_DNA"/>
</dbReference>
<dbReference type="RefSeq" id="WP_020930164.1">
    <property type="nucleotide sequence ID" value="NZ_BHXC01000002.1"/>
</dbReference>
<dbReference type="SUPFAM" id="SSF81301">
    <property type="entry name" value="Nucleotidyltransferase"/>
    <property type="match status" value="1"/>
</dbReference>
<protein>
    <recommendedName>
        <fullName evidence="3">Polymerase nucleotidyl transferase domain-containing protein</fullName>
    </recommendedName>
</protein>
<comment type="caution">
    <text evidence="1">The sequence shown here is derived from an EMBL/GenBank/DDBJ whole genome shotgun (WGS) entry which is preliminary data.</text>
</comment>
<dbReference type="Proteomes" id="UP000288351">
    <property type="component" value="Unassembled WGS sequence"/>
</dbReference>
<accession>A0A401QQR7</accession>
<dbReference type="Gene3D" id="3.30.460.10">
    <property type="entry name" value="Beta Polymerase, domain 2"/>
    <property type="match status" value="1"/>
</dbReference>
<reference evidence="1 2" key="1">
    <citation type="journal article" date="2019" name="Microbiol. Resour. Announc.">
        <title>Draft Genome Sequence of the Most Traditional epsilon-Poly-l-Lysine Producer, Streptomyces albulus NBRC14147.</title>
        <authorList>
            <person name="Yamanaka K."/>
            <person name="Hamano Y."/>
        </authorList>
    </citation>
    <scope>NUCLEOTIDE SEQUENCE [LARGE SCALE GENOMIC DNA]</scope>
    <source>
        <strain evidence="1 2">NBRC 14147</strain>
    </source>
</reference>
<evidence type="ECO:0000313" key="1">
    <source>
        <dbReference type="EMBL" id="GCB87769.1"/>
    </source>
</evidence>
<proteinExistence type="predicted"/>
<name>A0A401QQR7_STRNR</name>
<evidence type="ECO:0000313" key="2">
    <source>
        <dbReference type="Proteomes" id="UP000288351"/>
    </source>
</evidence>
<gene>
    <name evidence="1" type="ORF">SALB_00438</name>
</gene>
<sequence length="234" mass="25333">MDPEPDRQALTHAVRAVLERDCPGSRTLLLGSLAAGTADHFSDIDVEWVVPDEAFAACLARVADVLRRVRPVAAVRCDPDYRHSDRRRLLFVRFAELPLFWRLDLSVRAESVADDPDYDRQNPRARARDDAWSRPASALANVVGAVKALARHRPEDARGLLDRGFARIGEPPLAGAAGARDAAGEPAAGWAAEIARLAWAAARQEPELGPLAAQAVELATRYVPTRRAGGPEGG</sequence>
<organism evidence="1 2">
    <name type="scientific">Streptomyces noursei</name>
    <name type="common">Streptomyces albulus</name>
    <dbReference type="NCBI Taxonomy" id="1971"/>
    <lineage>
        <taxon>Bacteria</taxon>
        <taxon>Bacillati</taxon>
        <taxon>Actinomycetota</taxon>
        <taxon>Actinomycetes</taxon>
        <taxon>Kitasatosporales</taxon>
        <taxon>Streptomycetaceae</taxon>
        <taxon>Streptomyces</taxon>
    </lineage>
</organism>